<dbReference type="PANTHER" id="PTHR16026">
    <property type="entry name" value="CARTILAGE ACIDIC PROTEIN 1"/>
    <property type="match status" value="1"/>
</dbReference>
<dbReference type="PANTHER" id="PTHR16026:SF0">
    <property type="entry name" value="CARTILAGE ACIDIC PROTEIN 1"/>
    <property type="match status" value="1"/>
</dbReference>
<dbReference type="RefSeq" id="WP_284033517.1">
    <property type="nucleotide sequence ID" value="NZ_CP126155.1"/>
</dbReference>
<protein>
    <submittedName>
        <fullName evidence="3">CRTAC1 family protein</fullName>
    </submittedName>
</protein>
<reference evidence="3 4" key="1">
    <citation type="journal article" date="2019" name="Int. J. Syst. Evol. Microbiol.">
        <title>The Global Catalogue of Microorganisms (GCM) 10K type strain sequencing project: providing services to taxonomists for standard genome sequencing and annotation.</title>
        <authorList>
            <consortium name="The Broad Institute Genomics Platform"/>
            <consortium name="The Broad Institute Genome Sequencing Center for Infectious Disease"/>
            <person name="Wu L."/>
            <person name="Ma J."/>
        </authorList>
    </citation>
    <scope>NUCLEOTIDE SEQUENCE [LARGE SCALE GENOMIC DNA]</scope>
    <source>
        <strain evidence="3 4">DT31</strain>
    </source>
</reference>
<name>A0ABD5W5Z1_9EURY</name>
<dbReference type="PROSITE" id="PS51257">
    <property type="entry name" value="PROKAR_LIPOPROTEIN"/>
    <property type="match status" value="1"/>
</dbReference>
<dbReference type="SUPFAM" id="SSF69318">
    <property type="entry name" value="Integrin alpha N-terminal domain"/>
    <property type="match status" value="1"/>
</dbReference>
<evidence type="ECO:0000313" key="3">
    <source>
        <dbReference type="EMBL" id="MFC7068677.1"/>
    </source>
</evidence>
<dbReference type="InterPro" id="IPR013517">
    <property type="entry name" value="FG-GAP"/>
</dbReference>
<accession>A0ABD5W5Z1</accession>
<comment type="caution">
    <text evidence="3">The sequence shown here is derived from an EMBL/GenBank/DDBJ whole genome shotgun (WGS) entry which is preliminary data.</text>
</comment>
<dbReference type="InterPro" id="IPR011519">
    <property type="entry name" value="UnbV_ASPIC"/>
</dbReference>
<keyword evidence="4" id="KW-1185">Reference proteome</keyword>
<dbReference type="Pfam" id="PF13517">
    <property type="entry name" value="FG-GAP_3"/>
    <property type="match status" value="2"/>
</dbReference>
<dbReference type="AlphaFoldDB" id="A0ABD5W5Z1"/>
<dbReference type="InterPro" id="IPR028994">
    <property type="entry name" value="Integrin_alpha_N"/>
</dbReference>
<dbReference type="GeneID" id="81126805"/>
<proteinExistence type="predicted"/>
<keyword evidence="1" id="KW-0732">Signal</keyword>
<dbReference type="Gene3D" id="2.130.10.130">
    <property type="entry name" value="Integrin alpha, N-terminal"/>
    <property type="match status" value="1"/>
</dbReference>
<evidence type="ECO:0000256" key="1">
    <source>
        <dbReference type="ARBA" id="ARBA00022729"/>
    </source>
</evidence>
<evidence type="ECO:0000313" key="4">
    <source>
        <dbReference type="Proteomes" id="UP001596461"/>
    </source>
</evidence>
<gene>
    <name evidence="3" type="ORF">ACFQL9_03410</name>
</gene>
<sequence length="577" mass="61028">MSRPSRRALAALVLAAMTVTAGCAAVDGSDATPADTADIGFERVPDAAGLDYVDDGEGGAGNGDAGVYVADYDRDGWPDVLASGGEGPALFHNAGGEFERSGALPPVDRSIKSAAWVDFDGDGWPDLLLLPRDGAPVALENREGTFARVDVGLGNVSHPLGAAAADYDGDGDDDLFVYQSGDWTERKPAGYFSLDKQVVDDNGYPNRLYENVDGTYRRVDDAGIDGDRWSLAASFVDLTGDGRPDIHVANDYNNDTLYVNEGDGTFDQRHLGGATARNGMSSEVADVTGDARPDVFVTNIHIPITRGTVGRERYERLKHLFRFVIKSERTKGNTLLVNEFGEGAGTAGGAGGASAGLVDRADEYGVRDGGWGWAATAADLDNDGDRDLLHATQNVVRLDRDDPVYTYPMVFERGGDGFDRLDADARGFAEDDGRGVVAVDYDRDGDLDVISANYLSEFTVYENTAVGSAPDANALTVRVAAADGTTDLGATVEVDAGDASTTLHGSSRTDFLSQEPRASHVGLAAHESATLHVTWSDGTERTFEDVAAGRVVRVMPDGVETVLTYRDPDGASDGTDD</sequence>
<dbReference type="Pfam" id="PF07593">
    <property type="entry name" value="UnbV_ASPIC"/>
    <property type="match status" value="1"/>
</dbReference>
<dbReference type="EMBL" id="JBHTAH010000002">
    <property type="protein sequence ID" value="MFC7068677.1"/>
    <property type="molecule type" value="Genomic_DNA"/>
</dbReference>
<evidence type="ECO:0000259" key="2">
    <source>
        <dbReference type="Pfam" id="PF07593"/>
    </source>
</evidence>
<organism evidence="3 4">
    <name type="scientific">Halobaculum lipolyticum</name>
    <dbReference type="NCBI Taxonomy" id="3032001"/>
    <lineage>
        <taxon>Archaea</taxon>
        <taxon>Methanobacteriati</taxon>
        <taxon>Methanobacteriota</taxon>
        <taxon>Stenosarchaea group</taxon>
        <taxon>Halobacteria</taxon>
        <taxon>Halobacteriales</taxon>
        <taxon>Haloferacaceae</taxon>
        <taxon>Halobaculum</taxon>
    </lineage>
</organism>
<dbReference type="Proteomes" id="UP001596461">
    <property type="component" value="Unassembled WGS sequence"/>
</dbReference>
<feature type="domain" description="ASPIC/UnbV" evidence="2">
    <location>
        <begin position="488"/>
        <end position="552"/>
    </location>
</feature>
<dbReference type="InterPro" id="IPR027039">
    <property type="entry name" value="Crtac1"/>
</dbReference>